<feature type="compositionally biased region" description="Basic and acidic residues" evidence="1">
    <location>
        <begin position="166"/>
        <end position="176"/>
    </location>
</feature>
<sequence>MPPSPWSPTQSSQYLSTVLNDSTAPIPSHTAGANPPPRPRQSSALFKPGQPQSNITPAQRSAQARGKPFNEPSRLGLAGTKAKPTDAESYAERERRNEAAAILDSQELLIWYAAARNESVSQTRRWFQNVVFGVAQDQRVCKEEWEVKGREGMYADVAASPKGKGKAREGRREGTPKKRYSAGAPSVTFGEGSGSG</sequence>
<protein>
    <submittedName>
        <fullName evidence="2">Uncharacterized protein</fullName>
    </submittedName>
</protein>
<accession>A0A9P5C5H6</accession>
<comment type="caution">
    <text evidence="2">The sequence shown here is derived from an EMBL/GenBank/DDBJ whole genome shotgun (WGS) entry which is preliminary data.</text>
</comment>
<name>A0A9P5C5H6_9PLEO</name>
<feature type="compositionally biased region" description="Polar residues" evidence="1">
    <location>
        <begin position="14"/>
        <end position="25"/>
    </location>
</feature>
<organism evidence="2 3">
    <name type="scientific">Didymella heteroderae</name>
    <dbReference type="NCBI Taxonomy" id="1769908"/>
    <lineage>
        <taxon>Eukaryota</taxon>
        <taxon>Fungi</taxon>
        <taxon>Dikarya</taxon>
        <taxon>Ascomycota</taxon>
        <taxon>Pezizomycotina</taxon>
        <taxon>Dothideomycetes</taxon>
        <taxon>Pleosporomycetidae</taxon>
        <taxon>Pleosporales</taxon>
        <taxon>Pleosporineae</taxon>
        <taxon>Didymellaceae</taxon>
        <taxon>Didymella</taxon>
    </lineage>
</organism>
<dbReference type="AlphaFoldDB" id="A0A9P5C5H6"/>
<proteinExistence type="predicted"/>
<keyword evidence="3" id="KW-1185">Reference proteome</keyword>
<feature type="compositionally biased region" description="Basic and acidic residues" evidence="1">
    <location>
        <begin position="83"/>
        <end position="95"/>
    </location>
</feature>
<feature type="region of interest" description="Disordered" evidence="1">
    <location>
        <begin position="1"/>
        <end position="95"/>
    </location>
</feature>
<reference evidence="2" key="1">
    <citation type="submission" date="2019-04" db="EMBL/GenBank/DDBJ databases">
        <title>Sequencing of skin fungus with MAO and IRED activity.</title>
        <authorList>
            <person name="Marsaioli A.J."/>
            <person name="Bonatto J.M.C."/>
            <person name="Reis Junior O."/>
        </authorList>
    </citation>
    <scope>NUCLEOTIDE SEQUENCE</scope>
    <source>
        <strain evidence="2">28M1</strain>
    </source>
</reference>
<dbReference type="Proteomes" id="UP000758155">
    <property type="component" value="Unassembled WGS sequence"/>
</dbReference>
<dbReference type="OrthoDB" id="5372011at2759"/>
<dbReference type="EMBL" id="SWKV01000001">
    <property type="protein sequence ID" value="KAF3048185.1"/>
    <property type="molecule type" value="Genomic_DNA"/>
</dbReference>
<gene>
    <name evidence="2" type="ORF">E8E12_011112</name>
</gene>
<evidence type="ECO:0000313" key="3">
    <source>
        <dbReference type="Proteomes" id="UP000758155"/>
    </source>
</evidence>
<evidence type="ECO:0000313" key="2">
    <source>
        <dbReference type="EMBL" id="KAF3048185.1"/>
    </source>
</evidence>
<feature type="region of interest" description="Disordered" evidence="1">
    <location>
        <begin position="156"/>
        <end position="196"/>
    </location>
</feature>
<evidence type="ECO:0000256" key="1">
    <source>
        <dbReference type="SAM" id="MobiDB-lite"/>
    </source>
</evidence>
<feature type="compositionally biased region" description="Polar residues" evidence="1">
    <location>
        <begin position="40"/>
        <end position="62"/>
    </location>
</feature>